<sequence>MQGVPQVDGQVIDASTPAKPDTLAQCHAVIALLALEVEGLRLQLASQAQALAALQERLKLDSKNSSKPPSSDGPASPNRAQRRASGRKRGAQLGHKGSARAMLDEAEVDQIIDCAPAELCDCGAPVTVVAEEPIRHQVFDVPPVKAQVHEYRRYAGRCTGCGKAHRAALPAGVPSGQIGPRALALVGTLGTHYHLTQNKIRDLLARVLGVDFCVGAISQAHGKMAQTLKAPAAQIGQYVRQAPVKHMDETRYPREGAGNWAWAVLTPEAVCYSLLPSRARYVATSLVGESFTGILVSDRYAVYDYVNVHKRQVCWAHLLRDFTRIAQRDGLAGQIGRGLLGAGFVLFRWHTLGKTAAQFDPLRRRIKRLLVQGSGLTQCTRTANTCANLLTLWPALWTFIDNPAVPPTNNAAEQALRALVLKRKISGPTRSRRGDEFLAHGFSVYETCRRQGRDLWDYMHQAVVAWINKTTAPSLLPPGAVLAPSG</sequence>
<dbReference type="PANTHER" id="PTHR33678">
    <property type="entry name" value="BLL1576 PROTEIN"/>
    <property type="match status" value="1"/>
</dbReference>
<dbReference type="InterPro" id="IPR045618">
    <property type="entry name" value="DUF6444"/>
</dbReference>
<dbReference type="InterPro" id="IPR004291">
    <property type="entry name" value="Transposase_IS66_central"/>
</dbReference>
<dbReference type="Proteomes" id="UP000562027">
    <property type="component" value="Unassembled WGS sequence"/>
</dbReference>
<evidence type="ECO:0000256" key="1">
    <source>
        <dbReference type="SAM" id="MobiDB-lite"/>
    </source>
</evidence>
<keyword evidence="5" id="KW-1185">Reference proteome</keyword>
<dbReference type="EMBL" id="JACHLP010000003">
    <property type="protein sequence ID" value="MBB4843089.1"/>
    <property type="molecule type" value="Genomic_DNA"/>
</dbReference>
<organism evidence="4 5">
    <name type="scientific">Roseateles oligotrophus</name>
    <dbReference type="NCBI Taxonomy" id="1769250"/>
    <lineage>
        <taxon>Bacteria</taxon>
        <taxon>Pseudomonadati</taxon>
        <taxon>Pseudomonadota</taxon>
        <taxon>Betaproteobacteria</taxon>
        <taxon>Burkholderiales</taxon>
        <taxon>Sphaerotilaceae</taxon>
        <taxon>Roseateles</taxon>
    </lineage>
</organism>
<comment type="caution">
    <text evidence="4">The sequence shown here is derived from an EMBL/GenBank/DDBJ whole genome shotgun (WGS) entry which is preliminary data.</text>
</comment>
<feature type="domain" description="DUF6444" evidence="3">
    <location>
        <begin position="35"/>
        <end position="100"/>
    </location>
</feature>
<evidence type="ECO:0000259" key="3">
    <source>
        <dbReference type="Pfam" id="PF20042"/>
    </source>
</evidence>
<reference evidence="4 5" key="1">
    <citation type="submission" date="2020-08" db="EMBL/GenBank/DDBJ databases">
        <title>Functional genomics of gut bacteria from endangered species of beetles.</title>
        <authorList>
            <person name="Carlos-Shanley C."/>
        </authorList>
    </citation>
    <scope>NUCLEOTIDE SEQUENCE [LARGE SCALE GENOMIC DNA]</scope>
    <source>
        <strain evidence="4 5">S00239</strain>
    </source>
</reference>
<evidence type="ECO:0000313" key="4">
    <source>
        <dbReference type="EMBL" id="MBB4843089.1"/>
    </source>
</evidence>
<accession>A0A840LAD4</accession>
<gene>
    <name evidence="4" type="ORF">HNP55_001608</name>
</gene>
<evidence type="ECO:0000259" key="2">
    <source>
        <dbReference type="Pfam" id="PF03050"/>
    </source>
</evidence>
<proteinExistence type="predicted"/>
<feature type="region of interest" description="Disordered" evidence="1">
    <location>
        <begin position="60"/>
        <end position="98"/>
    </location>
</feature>
<evidence type="ECO:0000313" key="5">
    <source>
        <dbReference type="Proteomes" id="UP000562027"/>
    </source>
</evidence>
<dbReference type="NCBIfam" id="NF033517">
    <property type="entry name" value="transpos_IS66"/>
    <property type="match status" value="1"/>
</dbReference>
<dbReference type="Pfam" id="PF20042">
    <property type="entry name" value="DUF6444"/>
    <property type="match status" value="1"/>
</dbReference>
<dbReference type="PANTHER" id="PTHR33678:SF1">
    <property type="entry name" value="BLL1576 PROTEIN"/>
    <property type="match status" value="1"/>
</dbReference>
<dbReference type="AlphaFoldDB" id="A0A840LAD4"/>
<dbReference type="RefSeq" id="WP_184298049.1">
    <property type="nucleotide sequence ID" value="NZ_JACHLP010000003.1"/>
</dbReference>
<name>A0A840LAD4_9BURK</name>
<dbReference type="InterPro" id="IPR052344">
    <property type="entry name" value="Transposase-related"/>
</dbReference>
<feature type="domain" description="Transposase IS66 central" evidence="2">
    <location>
        <begin position="176"/>
        <end position="434"/>
    </location>
</feature>
<dbReference type="Pfam" id="PF03050">
    <property type="entry name" value="DDE_Tnp_IS66"/>
    <property type="match status" value="1"/>
</dbReference>
<feature type="compositionally biased region" description="Basic residues" evidence="1">
    <location>
        <begin position="80"/>
        <end position="90"/>
    </location>
</feature>
<protein>
    <submittedName>
        <fullName evidence="4">Transposase</fullName>
    </submittedName>
</protein>